<dbReference type="AlphaFoldDB" id="A0A182IYK2"/>
<dbReference type="EnsemblMetazoa" id="AATE007972-RA">
    <property type="protein sequence ID" value="AATE007972-PA.1"/>
    <property type="gene ID" value="AATE007972"/>
</dbReference>
<protein>
    <submittedName>
        <fullName evidence="1">Uncharacterized protein</fullName>
    </submittedName>
</protein>
<reference evidence="1" key="1">
    <citation type="submission" date="2022-08" db="UniProtKB">
        <authorList>
            <consortium name="EnsemblMetazoa"/>
        </authorList>
    </citation>
    <scope>IDENTIFICATION</scope>
    <source>
        <strain evidence="1">EBRO</strain>
    </source>
</reference>
<evidence type="ECO:0000313" key="1">
    <source>
        <dbReference type="EnsemblMetazoa" id="AATE007972-PA.1"/>
    </source>
</evidence>
<proteinExistence type="predicted"/>
<sequence length="130" mass="12886">MIVAVTAEALPGHIAVDCSSLVVVLLILHAMSMDDALFNEPPLALDASVGDRGGTGGHCGAGGDACTGEELNVCCSGEVDLSSKDRDRLAPVVEETLGAEVVVVLTIAADAGAGTVGEVANGEVLAEAEA</sequence>
<dbReference type="VEuPathDB" id="VectorBase:AATE007972"/>
<organism evidence="1">
    <name type="scientific">Anopheles atroparvus</name>
    <name type="common">European mosquito</name>
    <dbReference type="NCBI Taxonomy" id="41427"/>
    <lineage>
        <taxon>Eukaryota</taxon>
        <taxon>Metazoa</taxon>
        <taxon>Ecdysozoa</taxon>
        <taxon>Arthropoda</taxon>
        <taxon>Hexapoda</taxon>
        <taxon>Insecta</taxon>
        <taxon>Pterygota</taxon>
        <taxon>Neoptera</taxon>
        <taxon>Endopterygota</taxon>
        <taxon>Diptera</taxon>
        <taxon>Nematocera</taxon>
        <taxon>Culicoidea</taxon>
        <taxon>Culicidae</taxon>
        <taxon>Anophelinae</taxon>
        <taxon>Anopheles</taxon>
    </lineage>
</organism>
<accession>A0A182IYK2</accession>
<name>A0A182IYK2_ANOAO</name>